<evidence type="ECO:0000313" key="2">
    <source>
        <dbReference type="Proteomes" id="UP000652354"/>
    </source>
</evidence>
<protein>
    <recommendedName>
        <fullName evidence="3">WXG100 family type VII secretion target</fullName>
    </recommendedName>
</protein>
<dbReference type="Pfam" id="PF06013">
    <property type="entry name" value="WXG100"/>
    <property type="match status" value="1"/>
</dbReference>
<dbReference type="SUPFAM" id="SSF140453">
    <property type="entry name" value="EsxAB dimer-like"/>
    <property type="match status" value="1"/>
</dbReference>
<name>A0A919Q3Y3_9MICO</name>
<dbReference type="InterPro" id="IPR036689">
    <property type="entry name" value="ESAT-6-like_sf"/>
</dbReference>
<dbReference type="AlphaFoldDB" id="A0A919Q3Y3"/>
<dbReference type="EMBL" id="BONR01000001">
    <property type="protein sequence ID" value="GIG53853.1"/>
    <property type="molecule type" value="Genomic_DNA"/>
</dbReference>
<comment type="caution">
    <text evidence="1">The sequence shown here is derived from an EMBL/GenBank/DDBJ whole genome shotgun (WGS) entry which is preliminary data.</text>
</comment>
<organism evidence="1 2">
    <name type="scientific">Demequina activiva</name>
    <dbReference type="NCBI Taxonomy" id="1582364"/>
    <lineage>
        <taxon>Bacteria</taxon>
        <taxon>Bacillati</taxon>
        <taxon>Actinomycetota</taxon>
        <taxon>Actinomycetes</taxon>
        <taxon>Micrococcales</taxon>
        <taxon>Demequinaceae</taxon>
        <taxon>Demequina</taxon>
    </lineage>
</organism>
<sequence>MAEHAFDTAELRSLARELDDLAAFLERFQSQTNSHGQALLSSWSGRASQEFIAEVAVWAAGATALQQRASVLAEWAHGAEATYDTAVEQAKGVVGS</sequence>
<keyword evidence="2" id="KW-1185">Reference proteome</keyword>
<gene>
    <name evidence="1" type="ORF">Dac01nite_06050</name>
</gene>
<evidence type="ECO:0000313" key="1">
    <source>
        <dbReference type="EMBL" id="GIG53853.1"/>
    </source>
</evidence>
<reference evidence="1" key="1">
    <citation type="submission" date="2021-01" db="EMBL/GenBank/DDBJ databases">
        <title>Whole genome shotgun sequence of Demequina activiva NBRC 110675.</title>
        <authorList>
            <person name="Komaki H."/>
            <person name="Tamura T."/>
        </authorList>
    </citation>
    <scope>NUCLEOTIDE SEQUENCE</scope>
    <source>
        <strain evidence="1">NBRC 110675</strain>
    </source>
</reference>
<dbReference type="Gene3D" id="1.10.287.1060">
    <property type="entry name" value="ESAT-6-like"/>
    <property type="match status" value="1"/>
</dbReference>
<dbReference type="InterPro" id="IPR010310">
    <property type="entry name" value="T7SS_ESAT-6-like"/>
</dbReference>
<evidence type="ECO:0008006" key="3">
    <source>
        <dbReference type="Google" id="ProtNLM"/>
    </source>
</evidence>
<dbReference type="Proteomes" id="UP000652354">
    <property type="component" value="Unassembled WGS sequence"/>
</dbReference>
<proteinExistence type="predicted"/>
<accession>A0A919Q3Y3</accession>
<dbReference type="RefSeq" id="WP_203653276.1">
    <property type="nucleotide sequence ID" value="NZ_BONR01000001.1"/>
</dbReference>